<keyword evidence="3" id="KW-1185">Reference proteome</keyword>
<dbReference type="KEGG" id="pcor:KS4_00870"/>
<dbReference type="EMBL" id="CP036425">
    <property type="protein sequence ID" value="QDU32059.1"/>
    <property type="molecule type" value="Genomic_DNA"/>
</dbReference>
<evidence type="ECO:0000313" key="2">
    <source>
        <dbReference type="EMBL" id="QDU32059.1"/>
    </source>
</evidence>
<sequence>MRLLILTGRIEGCGIGMYAKHLAAHLSRVGVDVVLGCVGDGKGGWVSDEDGVRVVRIDVRRGVGMWDVLDRWKPEVVHIQYPSSESLALYLFYKALKRFYRRVPIVTTLHERPNSWRVWPIVWGAKVVISPRWAKLMWGWKIATMKRMVHIANASMLPSAKVGRGGREKLREKWGVGKKKLVLSFGFLTPANETELLFQICDVRKHRLVVSGRAFEQTEAYHAALRDRCGEYGWDAAEVFCGYLDGQRLSDLMEVSDAIVLPYRDGGDDWNTSLLAAMEHETFKLTTSKKRRGYESETNTYYARIGDLDEMKKALERYIGVRGGDVRQGRQWEDVASEHMEVYGRYMNVIEWCEAVERS</sequence>
<dbReference type="InterPro" id="IPR028098">
    <property type="entry name" value="Glyco_trans_4-like_N"/>
</dbReference>
<dbReference type="OrthoDB" id="9149550at2"/>
<gene>
    <name evidence="2" type="ORF">KS4_00870</name>
</gene>
<evidence type="ECO:0000313" key="3">
    <source>
        <dbReference type="Proteomes" id="UP000317369"/>
    </source>
</evidence>
<reference evidence="2 3" key="1">
    <citation type="submission" date="2019-02" db="EMBL/GenBank/DDBJ databases">
        <title>Deep-cultivation of Planctomycetes and their phenomic and genomic characterization uncovers novel biology.</title>
        <authorList>
            <person name="Wiegand S."/>
            <person name="Jogler M."/>
            <person name="Boedeker C."/>
            <person name="Pinto D."/>
            <person name="Vollmers J."/>
            <person name="Rivas-Marin E."/>
            <person name="Kohn T."/>
            <person name="Peeters S.H."/>
            <person name="Heuer A."/>
            <person name="Rast P."/>
            <person name="Oberbeckmann S."/>
            <person name="Bunk B."/>
            <person name="Jeske O."/>
            <person name="Meyerdierks A."/>
            <person name="Storesund J.E."/>
            <person name="Kallscheuer N."/>
            <person name="Luecker S."/>
            <person name="Lage O.M."/>
            <person name="Pohl T."/>
            <person name="Merkel B.J."/>
            <person name="Hornburger P."/>
            <person name="Mueller R.-W."/>
            <person name="Bruemmer F."/>
            <person name="Labrenz M."/>
            <person name="Spormann A.M."/>
            <person name="Op den Camp H."/>
            <person name="Overmann J."/>
            <person name="Amann R."/>
            <person name="Jetten M.S.M."/>
            <person name="Mascher T."/>
            <person name="Medema M.H."/>
            <person name="Devos D.P."/>
            <person name="Kaster A.-K."/>
            <person name="Ovreas L."/>
            <person name="Rohde M."/>
            <person name="Galperin M.Y."/>
            <person name="Jogler C."/>
        </authorList>
    </citation>
    <scope>NUCLEOTIDE SEQUENCE [LARGE SCALE GENOMIC DNA]</scope>
    <source>
        <strain evidence="2 3">KS4</strain>
    </source>
</reference>
<proteinExistence type="predicted"/>
<organism evidence="2 3">
    <name type="scientific">Poriferisphaera corsica</name>
    <dbReference type="NCBI Taxonomy" id="2528020"/>
    <lineage>
        <taxon>Bacteria</taxon>
        <taxon>Pseudomonadati</taxon>
        <taxon>Planctomycetota</taxon>
        <taxon>Phycisphaerae</taxon>
        <taxon>Phycisphaerales</taxon>
        <taxon>Phycisphaeraceae</taxon>
        <taxon>Poriferisphaera</taxon>
    </lineage>
</organism>
<dbReference type="Pfam" id="PF13579">
    <property type="entry name" value="Glyco_trans_4_4"/>
    <property type="match status" value="1"/>
</dbReference>
<dbReference type="AlphaFoldDB" id="A0A517YPB5"/>
<name>A0A517YPB5_9BACT</name>
<dbReference type="RefSeq" id="WP_145073005.1">
    <property type="nucleotide sequence ID" value="NZ_CP036425.1"/>
</dbReference>
<accession>A0A517YPB5</accession>
<dbReference type="Proteomes" id="UP000317369">
    <property type="component" value="Chromosome"/>
</dbReference>
<protein>
    <recommendedName>
        <fullName evidence="1">Glycosyltransferase subfamily 4-like N-terminal domain-containing protein</fullName>
    </recommendedName>
</protein>
<dbReference type="GO" id="GO:0016757">
    <property type="term" value="F:glycosyltransferase activity"/>
    <property type="evidence" value="ECO:0007669"/>
    <property type="project" value="UniProtKB-ARBA"/>
</dbReference>
<feature type="domain" description="Glycosyltransferase subfamily 4-like N-terminal" evidence="1">
    <location>
        <begin position="14"/>
        <end position="120"/>
    </location>
</feature>
<dbReference type="Gene3D" id="3.40.50.2000">
    <property type="entry name" value="Glycogen Phosphorylase B"/>
    <property type="match status" value="2"/>
</dbReference>
<dbReference type="SUPFAM" id="SSF53756">
    <property type="entry name" value="UDP-Glycosyltransferase/glycogen phosphorylase"/>
    <property type="match status" value="1"/>
</dbReference>
<evidence type="ECO:0000259" key="1">
    <source>
        <dbReference type="Pfam" id="PF13579"/>
    </source>
</evidence>